<keyword evidence="5 10" id="KW-0653">Protein transport</keyword>
<evidence type="ECO:0000256" key="7">
    <source>
        <dbReference type="ARBA" id="ARBA00023010"/>
    </source>
</evidence>
<feature type="transmembrane region" description="Helical" evidence="10">
    <location>
        <begin position="308"/>
        <end position="327"/>
    </location>
</feature>
<dbReference type="PANTHER" id="PTHR10906">
    <property type="entry name" value="SECY/SEC61-ALPHA FAMILY MEMBER"/>
    <property type="match status" value="1"/>
</dbReference>
<dbReference type="EMBL" id="JADIMM010000079">
    <property type="protein sequence ID" value="MBO8457814.1"/>
    <property type="molecule type" value="Genomic_DNA"/>
</dbReference>
<dbReference type="InterPro" id="IPR023201">
    <property type="entry name" value="SecY_dom_sf"/>
</dbReference>
<feature type="transmembrane region" description="Helical" evidence="10">
    <location>
        <begin position="150"/>
        <end position="171"/>
    </location>
</feature>
<dbReference type="GO" id="GO:0005886">
    <property type="term" value="C:plasma membrane"/>
    <property type="evidence" value="ECO:0007669"/>
    <property type="project" value="UniProtKB-SubCell"/>
</dbReference>
<protein>
    <recommendedName>
        <fullName evidence="9 10">Protein translocase subunit SecY</fullName>
    </recommendedName>
</protein>
<keyword evidence="8 10" id="KW-0472">Membrane</keyword>
<evidence type="ECO:0000256" key="8">
    <source>
        <dbReference type="ARBA" id="ARBA00023136"/>
    </source>
</evidence>
<feature type="transmembrane region" description="Helical" evidence="10">
    <location>
        <begin position="20"/>
        <end position="40"/>
    </location>
</feature>
<evidence type="ECO:0000256" key="5">
    <source>
        <dbReference type="ARBA" id="ARBA00022927"/>
    </source>
</evidence>
<dbReference type="PRINTS" id="PR00303">
    <property type="entry name" value="SECYTRNLCASE"/>
</dbReference>
<dbReference type="SUPFAM" id="SSF103491">
    <property type="entry name" value="Preprotein translocase SecY subunit"/>
    <property type="match status" value="1"/>
</dbReference>
<dbReference type="FunFam" id="1.10.3370.10:FF:000001">
    <property type="entry name" value="Preprotein translocase subunit SecY"/>
    <property type="match status" value="1"/>
</dbReference>
<dbReference type="HAMAP" id="MF_01465">
    <property type="entry name" value="SecY"/>
    <property type="match status" value="1"/>
</dbReference>
<keyword evidence="7 10" id="KW-0811">Translocation</keyword>
<dbReference type="NCBIfam" id="TIGR00967">
    <property type="entry name" value="3a0501s007"/>
    <property type="match status" value="1"/>
</dbReference>
<evidence type="ECO:0000256" key="11">
    <source>
        <dbReference type="RuleBase" id="RU004349"/>
    </source>
</evidence>
<evidence type="ECO:0000256" key="2">
    <source>
        <dbReference type="ARBA" id="ARBA00005751"/>
    </source>
</evidence>
<dbReference type="Gene3D" id="1.10.3370.10">
    <property type="entry name" value="SecY subunit domain"/>
    <property type="match status" value="1"/>
</dbReference>
<comment type="subcellular location">
    <subcellularLocation>
        <location evidence="10">Cell membrane</location>
        <topology evidence="10">Multi-pass membrane protein</topology>
    </subcellularLocation>
    <subcellularLocation>
        <location evidence="1">Membrane</location>
        <topology evidence="1">Multi-pass membrane protein</topology>
    </subcellularLocation>
</comment>
<feature type="transmembrane region" description="Helical" evidence="10">
    <location>
        <begin position="270"/>
        <end position="288"/>
    </location>
</feature>
<dbReference type="GO" id="GO:0043952">
    <property type="term" value="P:protein transport by the Sec complex"/>
    <property type="evidence" value="ECO:0007669"/>
    <property type="project" value="UniProtKB-UniRule"/>
</dbReference>
<proteinExistence type="inferred from homology"/>
<dbReference type="AlphaFoldDB" id="A0A9D9HPD8"/>
<keyword evidence="3 10" id="KW-0813">Transport</keyword>
<feature type="transmembrane region" description="Helical" evidence="10">
    <location>
        <begin position="75"/>
        <end position="99"/>
    </location>
</feature>
<name>A0A9D9HPD8_9SPIR</name>
<reference evidence="12" key="2">
    <citation type="journal article" date="2021" name="PeerJ">
        <title>Extensive microbial diversity within the chicken gut microbiome revealed by metagenomics and culture.</title>
        <authorList>
            <person name="Gilroy R."/>
            <person name="Ravi A."/>
            <person name="Getino M."/>
            <person name="Pursley I."/>
            <person name="Horton D.L."/>
            <person name="Alikhan N.F."/>
            <person name="Baker D."/>
            <person name="Gharbi K."/>
            <person name="Hall N."/>
            <person name="Watson M."/>
            <person name="Adriaenssens E.M."/>
            <person name="Foster-Nyarko E."/>
            <person name="Jarju S."/>
            <person name="Secka A."/>
            <person name="Antonio M."/>
            <person name="Oren A."/>
            <person name="Chaudhuri R.R."/>
            <person name="La Ragione R."/>
            <person name="Hildebrand F."/>
            <person name="Pallen M.J."/>
        </authorList>
    </citation>
    <scope>NUCLEOTIDE SEQUENCE</scope>
    <source>
        <strain evidence="12">10532</strain>
    </source>
</reference>
<evidence type="ECO:0000313" key="13">
    <source>
        <dbReference type="Proteomes" id="UP000823638"/>
    </source>
</evidence>
<evidence type="ECO:0000313" key="12">
    <source>
        <dbReference type="EMBL" id="MBO8457814.1"/>
    </source>
</evidence>
<reference evidence="12" key="1">
    <citation type="submission" date="2020-10" db="EMBL/GenBank/DDBJ databases">
        <authorList>
            <person name="Gilroy R."/>
        </authorList>
    </citation>
    <scope>NUCLEOTIDE SEQUENCE</scope>
    <source>
        <strain evidence="12">10532</strain>
    </source>
</reference>
<keyword evidence="4 10" id="KW-0812">Transmembrane</keyword>
<feature type="transmembrane region" description="Helical" evidence="10">
    <location>
        <begin position="120"/>
        <end position="138"/>
    </location>
</feature>
<keyword evidence="10" id="KW-1003">Cell membrane</keyword>
<dbReference type="InterPro" id="IPR026593">
    <property type="entry name" value="SecY"/>
</dbReference>
<dbReference type="GO" id="GO:0006605">
    <property type="term" value="P:protein targeting"/>
    <property type="evidence" value="ECO:0007669"/>
    <property type="project" value="UniProtKB-UniRule"/>
</dbReference>
<dbReference type="InterPro" id="IPR002208">
    <property type="entry name" value="SecY/SEC61-alpha"/>
</dbReference>
<feature type="transmembrane region" description="Helical" evidence="10">
    <location>
        <begin position="212"/>
        <end position="233"/>
    </location>
</feature>
<comment type="caution">
    <text evidence="12">The sequence shown here is derived from an EMBL/GenBank/DDBJ whole genome shotgun (WGS) entry which is preliminary data.</text>
</comment>
<evidence type="ECO:0000256" key="10">
    <source>
        <dbReference type="HAMAP-Rule" id="MF_01465"/>
    </source>
</evidence>
<dbReference type="Pfam" id="PF00344">
    <property type="entry name" value="SecY"/>
    <property type="match status" value="1"/>
</dbReference>
<comment type="similarity">
    <text evidence="2 10 11">Belongs to the SecY/SEC61-alpha family.</text>
</comment>
<feature type="transmembrane region" description="Helical" evidence="10">
    <location>
        <begin position="183"/>
        <end position="200"/>
    </location>
</feature>
<evidence type="ECO:0000256" key="3">
    <source>
        <dbReference type="ARBA" id="ARBA00022448"/>
    </source>
</evidence>
<gene>
    <name evidence="10 12" type="primary">secY</name>
    <name evidence="12" type="ORF">IAA81_06260</name>
</gene>
<feature type="transmembrane region" description="Helical" evidence="10">
    <location>
        <begin position="367"/>
        <end position="389"/>
    </location>
</feature>
<evidence type="ECO:0000256" key="9">
    <source>
        <dbReference type="ARBA" id="ARBA00039733"/>
    </source>
</evidence>
<evidence type="ECO:0000256" key="1">
    <source>
        <dbReference type="ARBA" id="ARBA00004141"/>
    </source>
</evidence>
<evidence type="ECO:0000256" key="4">
    <source>
        <dbReference type="ARBA" id="ARBA00022692"/>
    </source>
</evidence>
<organism evidence="12 13">
    <name type="scientific">Candidatus Gallitreponema excrementavium</name>
    <dbReference type="NCBI Taxonomy" id="2840840"/>
    <lineage>
        <taxon>Bacteria</taxon>
        <taxon>Pseudomonadati</taxon>
        <taxon>Spirochaetota</taxon>
        <taxon>Spirochaetia</taxon>
        <taxon>Spirochaetales</taxon>
        <taxon>Candidatus Gallitreponema</taxon>
    </lineage>
</organism>
<dbReference type="GO" id="GO:0065002">
    <property type="term" value="P:intracellular protein transmembrane transport"/>
    <property type="evidence" value="ECO:0007669"/>
    <property type="project" value="UniProtKB-UniRule"/>
</dbReference>
<feature type="transmembrane region" description="Helical" evidence="10">
    <location>
        <begin position="395"/>
        <end position="412"/>
    </location>
</feature>
<accession>A0A9D9HPD8</accession>
<dbReference type="Proteomes" id="UP000823638">
    <property type="component" value="Unassembled WGS sequence"/>
</dbReference>
<keyword evidence="6 10" id="KW-1133">Transmembrane helix</keyword>
<evidence type="ECO:0000256" key="6">
    <source>
        <dbReference type="ARBA" id="ARBA00022989"/>
    </source>
</evidence>
<comment type="subunit">
    <text evidence="10">Component of the Sec protein translocase complex. Heterotrimer consisting of SecY, SecE and SecG subunits. The heterotrimers can form oligomers, although 1 heterotrimer is thought to be able to translocate proteins. Interacts with the ribosome. Interacts with SecDF, and other proteins may be involved. Interacts with SecA.</text>
</comment>
<comment type="function">
    <text evidence="10">The central subunit of the protein translocation channel SecYEG. Consists of two halves formed by TMs 1-5 and 6-10. These two domains form a lateral gate at the front which open onto the bilayer between TMs 2 and 7, and are clamped together by SecE at the back. The channel is closed by both a pore ring composed of hydrophobic SecY resides and a short helix (helix 2A) on the extracellular side of the membrane which forms a plug. The plug probably moves laterally to allow the channel to open. The ring and the pore may move independently.</text>
</comment>
<sequence>MANNPLVNMFRVKELRERIFFTLGILFIFRLGSVLPVPGVDPHALKEYFNNLASQGGNAFAAYMDFFAGGAFSNFSVFMLGVMPYISTQIIMQLLLIIFPSLKRKAEEEGGQKKIQSWTRIASVFVCAIQSFAITQYARSIDVIADGMSVLGFSLIAILTVTTGSMFLVWLGEQITQRGIGNGVSMIIFAGIVARLPQAVWELIKLVMNNEINFVFVLVVFVLFVVVVALVIYEQQGQRKIPVNYAKRVVGRKMYGGQNTYIPFKLNPSGVIPVIFASSFLTFPLQIANTLGGNSPWLAKLSAFLNPMGWGYNVLYVLLIVFFAYFYTQVTMNPTEIAKNIRENGGSIPGIRTDKMEEYMQKVLNRLVLPGSLYLAIIAVIPTVVQIIFNFPASISMLMGGTSLLILVGVDLDTMSQVEALLTTHYHDGIVKKGRLRSRNL</sequence>
<dbReference type="PIRSF" id="PIRSF004557">
    <property type="entry name" value="SecY"/>
    <property type="match status" value="1"/>
</dbReference>